<evidence type="ECO:0000313" key="2">
    <source>
        <dbReference type="EMBL" id="KAG2611540.1"/>
    </source>
</evidence>
<name>A0A8T0TL04_PANVG</name>
<proteinExistence type="predicted"/>
<comment type="caution">
    <text evidence="2">The sequence shown here is derived from an EMBL/GenBank/DDBJ whole genome shotgun (WGS) entry which is preliminary data.</text>
</comment>
<evidence type="ECO:0000256" key="1">
    <source>
        <dbReference type="SAM" id="MobiDB-lite"/>
    </source>
</evidence>
<dbReference type="AlphaFoldDB" id="A0A8T0TL04"/>
<evidence type="ECO:0000313" key="3">
    <source>
        <dbReference type="Proteomes" id="UP000823388"/>
    </source>
</evidence>
<gene>
    <name evidence="2" type="ORF">PVAP13_4KG106400</name>
</gene>
<dbReference type="EMBL" id="CM029043">
    <property type="protein sequence ID" value="KAG2611540.1"/>
    <property type="molecule type" value="Genomic_DNA"/>
</dbReference>
<protein>
    <submittedName>
        <fullName evidence="2">Uncharacterized protein</fullName>
    </submittedName>
</protein>
<dbReference type="Proteomes" id="UP000823388">
    <property type="component" value="Chromosome 4K"/>
</dbReference>
<keyword evidence="3" id="KW-1185">Reference proteome</keyword>
<organism evidence="2 3">
    <name type="scientific">Panicum virgatum</name>
    <name type="common">Blackwell switchgrass</name>
    <dbReference type="NCBI Taxonomy" id="38727"/>
    <lineage>
        <taxon>Eukaryota</taxon>
        <taxon>Viridiplantae</taxon>
        <taxon>Streptophyta</taxon>
        <taxon>Embryophyta</taxon>
        <taxon>Tracheophyta</taxon>
        <taxon>Spermatophyta</taxon>
        <taxon>Magnoliopsida</taxon>
        <taxon>Liliopsida</taxon>
        <taxon>Poales</taxon>
        <taxon>Poaceae</taxon>
        <taxon>PACMAD clade</taxon>
        <taxon>Panicoideae</taxon>
        <taxon>Panicodae</taxon>
        <taxon>Paniceae</taxon>
        <taxon>Panicinae</taxon>
        <taxon>Panicum</taxon>
        <taxon>Panicum sect. Hiantes</taxon>
    </lineage>
</organism>
<sequence>MLGASHGGVFFLLERDSGHTGVFPGPVSATVAVADLARRRPHRTHQCLPASYAINPPHLQLQLRHRRRPRISRRQLGARCRPRALPPQSSCAAAAGLTRRSRRPRAPLA</sequence>
<feature type="compositionally biased region" description="Basic residues" evidence="1">
    <location>
        <begin position="99"/>
        <end position="109"/>
    </location>
</feature>
<reference evidence="2" key="1">
    <citation type="submission" date="2020-05" db="EMBL/GenBank/DDBJ databases">
        <title>WGS assembly of Panicum virgatum.</title>
        <authorList>
            <person name="Lovell J.T."/>
            <person name="Jenkins J."/>
            <person name="Shu S."/>
            <person name="Juenger T.E."/>
            <person name="Schmutz J."/>
        </authorList>
    </citation>
    <scope>NUCLEOTIDE SEQUENCE</scope>
    <source>
        <strain evidence="2">AP13</strain>
    </source>
</reference>
<accession>A0A8T0TL04</accession>
<feature type="region of interest" description="Disordered" evidence="1">
    <location>
        <begin position="79"/>
        <end position="109"/>
    </location>
</feature>